<comment type="similarity">
    <text evidence="3">Belongs to the acid sphingomyelinase family.</text>
</comment>
<dbReference type="AlphaFoldDB" id="A0A915PF78"/>
<evidence type="ECO:0000256" key="8">
    <source>
        <dbReference type="ARBA" id="ARBA00022833"/>
    </source>
</evidence>
<keyword evidence="6 10" id="KW-0732">Signal</keyword>
<feature type="signal peptide" evidence="10">
    <location>
        <begin position="1"/>
        <end position="21"/>
    </location>
</feature>
<feature type="domain" description="Calcineurin-like phosphoesterase" evidence="11">
    <location>
        <begin position="22"/>
        <end position="278"/>
    </location>
</feature>
<dbReference type="InterPro" id="IPR041805">
    <property type="entry name" value="ASMase/PPN1_MPP"/>
</dbReference>
<evidence type="ECO:0000256" key="10">
    <source>
        <dbReference type="SAM" id="SignalP"/>
    </source>
</evidence>
<organism evidence="13 14">
    <name type="scientific">Setaria digitata</name>
    <dbReference type="NCBI Taxonomy" id="48799"/>
    <lineage>
        <taxon>Eukaryota</taxon>
        <taxon>Metazoa</taxon>
        <taxon>Ecdysozoa</taxon>
        <taxon>Nematoda</taxon>
        <taxon>Chromadorea</taxon>
        <taxon>Rhabditida</taxon>
        <taxon>Spirurina</taxon>
        <taxon>Spiruromorpha</taxon>
        <taxon>Filarioidea</taxon>
        <taxon>Setariidae</taxon>
        <taxon>Setaria</taxon>
    </lineage>
</organism>
<feature type="domain" description="Sphingomyelin phosphodiesterase C-terminal" evidence="12">
    <location>
        <begin position="291"/>
        <end position="363"/>
    </location>
</feature>
<keyword evidence="9" id="KW-0325">Glycoprotein</keyword>
<evidence type="ECO:0000256" key="6">
    <source>
        <dbReference type="ARBA" id="ARBA00022729"/>
    </source>
</evidence>
<dbReference type="CDD" id="cd00842">
    <property type="entry name" value="MPP_ASMase"/>
    <property type="match status" value="1"/>
</dbReference>
<dbReference type="WBParaSite" id="sdigi.contig129.g4936.t1">
    <property type="protein sequence ID" value="sdigi.contig129.g4936.t1"/>
    <property type="gene ID" value="sdigi.contig129.g4936"/>
</dbReference>
<dbReference type="GO" id="GO:0005615">
    <property type="term" value="C:extracellular space"/>
    <property type="evidence" value="ECO:0007669"/>
    <property type="project" value="TreeGrafter"/>
</dbReference>
<evidence type="ECO:0000256" key="3">
    <source>
        <dbReference type="ARBA" id="ARBA00008234"/>
    </source>
</evidence>
<keyword evidence="4" id="KW-0964">Secreted</keyword>
<evidence type="ECO:0000259" key="11">
    <source>
        <dbReference type="Pfam" id="PF00149"/>
    </source>
</evidence>
<dbReference type="PANTHER" id="PTHR10340:SF57">
    <property type="entry name" value="METALLOPHOS DOMAIN-CONTAINING PROTEIN"/>
    <property type="match status" value="1"/>
</dbReference>
<dbReference type="GO" id="GO:0008081">
    <property type="term" value="F:phosphoric diester hydrolase activity"/>
    <property type="evidence" value="ECO:0007669"/>
    <property type="project" value="TreeGrafter"/>
</dbReference>
<accession>A0A915PF78</accession>
<dbReference type="InterPro" id="IPR029052">
    <property type="entry name" value="Metallo-depent_PP-like"/>
</dbReference>
<sequence length="365" mass="41901">MIIRFSTIITALLLITDVRNARILQITDVHLDNDYNTKGDPKRMCHRNAKYSGDLGQFGDYMCDSPKSLLEHLLEATAMIIPKPDLLLLTGDFTPHISYYNFDYVHKAIEIVTDFVQRYYKNTTVLPVMGNHDTAPPDSFPDHNGSTIYRIAYNLWKHWIGEQNMETFLNGGYYKYNWDEKAIIIVLNTNLYYRFNNASKEFSNETDPAGQFTFLTDTLREAQETGKTAHIVAHIAPGVFEKTPYFTWLKPLYNQILINITIKFAGTIGWMIFGHHHTDTFHIVTNSKMEPVQVYLIAPSVTPWFSSLPGAGSLNPAFRIYHLDDHSQQLTDAVTYWIDLKQLNKDNSTPFTVEYSMQAAYDIGL</sequence>
<comment type="subcellular location">
    <subcellularLocation>
        <location evidence="2">Secreted</location>
    </subcellularLocation>
</comment>
<keyword evidence="13" id="KW-1185">Reference proteome</keyword>
<comment type="cofactor">
    <cofactor evidence="1">
        <name>Zn(2+)</name>
        <dbReference type="ChEBI" id="CHEBI:29105"/>
    </cofactor>
</comment>
<dbReference type="Proteomes" id="UP000887581">
    <property type="component" value="Unplaced"/>
</dbReference>
<dbReference type="InterPro" id="IPR045473">
    <property type="entry name" value="ASM_C"/>
</dbReference>
<dbReference type="PANTHER" id="PTHR10340">
    <property type="entry name" value="SPHINGOMYELIN PHOSPHODIESTERASE"/>
    <property type="match status" value="1"/>
</dbReference>
<reference evidence="14" key="1">
    <citation type="submission" date="2022-11" db="UniProtKB">
        <authorList>
            <consortium name="WormBaseParasite"/>
        </authorList>
    </citation>
    <scope>IDENTIFICATION</scope>
</reference>
<dbReference type="Pfam" id="PF00149">
    <property type="entry name" value="Metallophos"/>
    <property type="match status" value="1"/>
</dbReference>
<name>A0A915PF78_9BILA</name>
<evidence type="ECO:0000313" key="14">
    <source>
        <dbReference type="WBParaSite" id="sdigi.contig129.g4936.t1"/>
    </source>
</evidence>
<feature type="chain" id="PRO_5037893719" evidence="10">
    <location>
        <begin position="22"/>
        <end position="365"/>
    </location>
</feature>
<proteinExistence type="inferred from homology"/>
<protein>
    <submittedName>
        <fullName evidence="14">Calcineurin-like phosphoesterase domain-containing protein</fullName>
    </submittedName>
</protein>
<keyword evidence="7" id="KW-0378">Hydrolase</keyword>
<dbReference type="SUPFAM" id="SSF56300">
    <property type="entry name" value="Metallo-dependent phosphatases"/>
    <property type="match status" value="1"/>
</dbReference>
<dbReference type="Gene3D" id="3.60.21.10">
    <property type="match status" value="1"/>
</dbReference>
<dbReference type="InterPro" id="IPR004843">
    <property type="entry name" value="Calcineurin-like_PHP"/>
</dbReference>
<dbReference type="Pfam" id="PF19272">
    <property type="entry name" value="ASMase_C"/>
    <property type="match status" value="1"/>
</dbReference>
<keyword evidence="8" id="KW-0862">Zinc</keyword>
<keyword evidence="5" id="KW-0479">Metal-binding</keyword>
<evidence type="ECO:0000256" key="4">
    <source>
        <dbReference type="ARBA" id="ARBA00022525"/>
    </source>
</evidence>
<evidence type="ECO:0000256" key="1">
    <source>
        <dbReference type="ARBA" id="ARBA00001947"/>
    </source>
</evidence>
<evidence type="ECO:0000256" key="7">
    <source>
        <dbReference type="ARBA" id="ARBA00022801"/>
    </source>
</evidence>
<evidence type="ECO:0000256" key="9">
    <source>
        <dbReference type="ARBA" id="ARBA00023180"/>
    </source>
</evidence>
<dbReference type="GO" id="GO:0046872">
    <property type="term" value="F:metal ion binding"/>
    <property type="evidence" value="ECO:0007669"/>
    <property type="project" value="UniProtKB-KW"/>
</dbReference>
<evidence type="ECO:0000256" key="5">
    <source>
        <dbReference type="ARBA" id="ARBA00022723"/>
    </source>
</evidence>
<evidence type="ECO:0000313" key="13">
    <source>
        <dbReference type="Proteomes" id="UP000887581"/>
    </source>
</evidence>
<evidence type="ECO:0000256" key="2">
    <source>
        <dbReference type="ARBA" id="ARBA00004613"/>
    </source>
</evidence>
<evidence type="ECO:0000259" key="12">
    <source>
        <dbReference type="Pfam" id="PF19272"/>
    </source>
</evidence>